<dbReference type="AlphaFoldDB" id="A0A0D6XT05"/>
<dbReference type="STRING" id="569857.TP70_00815"/>
<dbReference type="EMBL" id="JXWY01000003">
    <property type="protein sequence ID" value="KIX91742.1"/>
    <property type="molecule type" value="Genomic_DNA"/>
</dbReference>
<dbReference type="Proteomes" id="UP000254100">
    <property type="component" value="Unassembled WGS sequence"/>
</dbReference>
<proteinExistence type="predicted"/>
<accession>A0A0D6XT05</accession>
<name>A0A0D6XT05_9STAP</name>
<evidence type="ECO:0000313" key="3">
    <source>
        <dbReference type="Proteomes" id="UP000032366"/>
    </source>
</evidence>
<reference evidence="1 3" key="1">
    <citation type="submission" date="2015-01" db="EMBL/GenBank/DDBJ databases">
        <authorList>
            <person name="Guo J."/>
        </authorList>
    </citation>
    <scope>NUCLEOTIDE SEQUENCE [LARGE SCALE GENOMIC DNA]</scope>
    <source>
        <strain evidence="1 3">DSM 22147</strain>
    </source>
</reference>
<keyword evidence="3" id="KW-1185">Reference proteome</keyword>
<organism evidence="2 4">
    <name type="scientific">Staphylococcus microti</name>
    <dbReference type="NCBI Taxonomy" id="569857"/>
    <lineage>
        <taxon>Bacteria</taxon>
        <taxon>Bacillati</taxon>
        <taxon>Bacillota</taxon>
        <taxon>Bacilli</taxon>
        <taxon>Bacillales</taxon>
        <taxon>Staphylococcaceae</taxon>
        <taxon>Staphylococcus</taxon>
    </lineage>
</organism>
<reference evidence="2 4" key="2">
    <citation type="submission" date="2018-06" db="EMBL/GenBank/DDBJ databases">
        <authorList>
            <consortium name="Pathogen Informatics"/>
            <person name="Doyle S."/>
        </authorList>
    </citation>
    <scope>NUCLEOTIDE SEQUENCE [LARGE SCALE GENOMIC DNA]</scope>
    <source>
        <strain evidence="2 4">NCTC13832</strain>
    </source>
</reference>
<dbReference type="Proteomes" id="UP000032366">
    <property type="component" value="Unassembled WGS sequence"/>
</dbReference>
<protein>
    <submittedName>
        <fullName evidence="2">Uncharacterized protein</fullName>
    </submittedName>
</protein>
<evidence type="ECO:0000313" key="4">
    <source>
        <dbReference type="Proteomes" id="UP000254100"/>
    </source>
</evidence>
<gene>
    <name evidence="2" type="ORF">NCTC13832_02429</name>
    <name evidence="1" type="ORF">TP70_00815</name>
</gene>
<evidence type="ECO:0000313" key="2">
    <source>
        <dbReference type="EMBL" id="SUN02190.1"/>
    </source>
</evidence>
<dbReference type="EMBL" id="UHDT01000004">
    <property type="protein sequence ID" value="SUN02190.1"/>
    <property type="molecule type" value="Genomic_DNA"/>
</dbReference>
<evidence type="ECO:0000313" key="1">
    <source>
        <dbReference type="EMBL" id="KIX91742.1"/>
    </source>
</evidence>
<sequence>MTDEVATLNDSIANYKAAVVNASALFGQFQNALKGDAYTALSTQVTQSLQTNQLLVAECMTLGTQLSNFASEISEAESSVSFE</sequence>